<gene>
    <name evidence="2" type="ORF">SAMN02745181_2275</name>
</gene>
<dbReference type="Proteomes" id="UP000184510">
    <property type="component" value="Unassembled WGS sequence"/>
</dbReference>
<organism evidence="2 3">
    <name type="scientific">Rubritalea squalenifaciens DSM 18772</name>
    <dbReference type="NCBI Taxonomy" id="1123071"/>
    <lineage>
        <taxon>Bacteria</taxon>
        <taxon>Pseudomonadati</taxon>
        <taxon>Verrucomicrobiota</taxon>
        <taxon>Verrucomicrobiia</taxon>
        <taxon>Verrucomicrobiales</taxon>
        <taxon>Rubritaleaceae</taxon>
        <taxon>Rubritalea</taxon>
    </lineage>
</organism>
<dbReference type="AlphaFoldDB" id="A0A1M6L2T7"/>
<dbReference type="EMBL" id="FQYR01000004">
    <property type="protein sequence ID" value="SHJ65462.1"/>
    <property type="molecule type" value="Genomic_DNA"/>
</dbReference>
<keyword evidence="3" id="KW-1185">Reference proteome</keyword>
<evidence type="ECO:0000313" key="2">
    <source>
        <dbReference type="EMBL" id="SHJ65462.1"/>
    </source>
</evidence>
<feature type="compositionally biased region" description="Polar residues" evidence="1">
    <location>
        <begin position="7"/>
        <end position="22"/>
    </location>
</feature>
<accession>A0A1M6L2T7</accession>
<proteinExistence type="predicted"/>
<name>A0A1M6L2T7_9BACT</name>
<feature type="region of interest" description="Disordered" evidence="1">
    <location>
        <begin position="1"/>
        <end position="22"/>
    </location>
</feature>
<reference evidence="2 3" key="1">
    <citation type="submission" date="2016-11" db="EMBL/GenBank/DDBJ databases">
        <authorList>
            <person name="Jaros S."/>
            <person name="Januszkiewicz K."/>
            <person name="Wedrychowicz H."/>
        </authorList>
    </citation>
    <scope>NUCLEOTIDE SEQUENCE [LARGE SCALE GENOMIC DNA]</scope>
    <source>
        <strain evidence="2 3">DSM 18772</strain>
    </source>
</reference>
<protein>
    <submittedName>
        <fullName evidence="2">Uncharacterized protein</fullName>
    </submittedName>
</protein>
<evidence type="ECO:0000256" key="1">
    <source>
        <dbReference type="SAM" id="MobiDB-lite"/>
    </source>
</evidence>
<dbReference type="InParanoid" id="A0A1M6L2T7"/>
<sequence length="50" mass="5613">MYEDYPPTSSHHSTQSMTEAGFEPTSSGLHVILKAFANKYFLSSFKIIIC</sequence>
<evidence type="ECO:0000313" key="3">
    <source>
        <dbReference type="Proteomes" id="UP000184510"/>
    </source>
</evidence>